<reference evidence="2" key="1">
    <citation type="submission" date="2016-10" db="EMBL/GenBank/DDBJ databases">
        <authorList>
            <person name="Varghese N."/>
            <person name="Submissions S."/>
        </authorList>
    </citation>
    <scope>NUCLEOTIDE SEQUENCE [LARGE SCALE GENOMIC DNA]</scope>
    <source>
        <strain evidence="2">CGMCC 1.10223</strain>
    </source>
</reference>
<keyword evidence="2" id="KW-1185">Reference proteome</keyword>
<evidence type="ECO:0000313" key="2">
    <source>
        <dbReference type="Proteomes" id="UP000183410"/>
    </source>
</evidence>
<gene>
    <name evidence="1" type="ORF">SAMN04487969_1104</name>
</gene>
<proteinExistence type="predicted"/>
<evidence type="ECO:0000313" key="1">
    <source>
        <dbReference type="EMBL" id="SFE95743.1"/>
    </source>
</evidence>
<protein>
    <submittedName>
        <fullName evidence="1">Uncharacterized protein</fullName>
    </submittedName>
</protein>
<dbReference type="RefSeq" id="WP_052736783.1">
    <property type="nucleotide sequence ID" value="NZ_FONN01000010.1"/>
</dbReference>
<dbReference type="Proteomes" id="UP000183410">
    <property type="component" value="Unassembled WGS sequence"/>
</dbReference>
<dbReference type="EMBL" id="FONN01000010">
    <property type="protein sequence ID" value="SFE95743.1"/>
    <property type="molecule type" value="Genomic_DNA"/>
</dbReference>
<dbReference type="AlphaFoldDB" id="A0A1I2ESP4"/>
<accession>A0A1I2ESP4</accession>
<organism evidence="1 2">
    <name type="scientific">Paenibacillus algorifonticola</name>
    <dbReference type="NCBI Taxonomy" id="684063"/>
    <lineage>
        <taxon>Bacteria</taxon>
        <taxon>Bacillati</taxon>
        <taxon>Bacillota</taxon>
        <taxon>Bacilli</taxon>
        <taxon>Bacillales</taxon>
        <taxon>Paenibacillaceae</taxon>
        <taxon>Paenibacillus</taxon>
    </lineage>
</organism>
<sequence>MLEVCERLNNKPHNRWEGKTATACLEEEQPYLFQSLPMFGAARVVHARVDKYATLVGCHEWRLELLHYLETLKKKPGALADSTALAQAQSYIKNIYKTYIPKQAEIHLRQYDEMFRAQMRPMEEAIA</sequence>
<name>A0A1I2ESP4_9BACL</name>